<proteinExistence type="predicted"/>
<organism evidence="1 2">
    <name type="scientific">Thelephora ganbajun</name>
    <name type="common">Ganba fungus</name>
    <dbReference type="NCBI Taxonomy" id="370292"/>
    <lineage>
        <taxon>Eukaryota</taxon>
        <taxon>Fungi</taxon>
        <taxon>Dikarya</taxon>
        <taxon>Basidiomycota</taxon>
        <taxon>Agaricomycotina</taxon>
        <taxon>Agaricomycetes</taxon>
        <taxon>Thelephorales</taxon>
        <taxon>Thelephoraceae</taxon>
        <taxon>Thelephora</taxon>
    </lineage>
</organism>
<accession>A0ACB6ZC11</accession>
<gene>
    <name evidence="1" type="ORF">BDM02DRAFT_2862728</name>
</gene>
<keyword evidence="2" id="KW-1185">Reference proteome</keyword>
<evidence type="ECO:0000313" key="1">
    <source>
        <dbReference type="EMBL" id="KAF9646923.1"/>
    </source>
</evidence>
<reference evidence="1" key="2">
    <citation type="journal article" date="2020" name="Nat. Commun.">
        <title>Large-scale genome sequencing of mycorrhizal fungi provides insights into the early evolution of symbiotic traits.</title>
        <authorList>
            <person name="Miyauchi S."/>
            <person name="Kiss E."/>
            <person name="Kuo A."/>
            <person name="Drula E."/>
            <person name="Kohler A."/>
            <person name="Sanchez-Garcia M."/>
            <person name="Morin E."/>
            <person name="Andreopoulos B."/>
            <person name="Barry K.W."/>
            <person name="Bonito G."/>
            <person name="Buee M."/>
            <person name="Carver A."/>
            <person name="Chen C."/>
            <person name="Cichocki N."/>
            <person name="Clum A."/>
            <person name="Culley D."/>
            <person name="Crous P.W."/>
            <person name="Fauchery L."/>
            <person name="Girlanda M."/>
            <person name="Hayes R.D."/>
            <person name="Keri Z."/>
            <person name="LaButti K."/>
            <person name="Lipzen A."/>
            <person name="Lombard V."/>
            <person name="Magnuson J."/>
            <person name="Maillard F."/>
            <person name="Murat C."/>
            <person name="Nolan M."/>
            <person name="Ohm R.A."/>
            <person name="Pangilinan J."/>
            <person name="Pereira M.F."/>
            <person name="Perotto S."/>
            <person name="Peter M."/>
            <person name="Pfister S."/>
            <person name="Riley R."/>
            <person name="Sitrit Y."/>
            <person name="Stielow J.B."/>
            <person name="Szollosi G."/>
            <person name="Zifcakova L."/>
            <person name="Stursova M."/>
            <person name="Spatafora J.W."/>
            <person name="Tedersoo L."/>
            <person name="Vaario L.M."/>
            <person name="Yamada A."/>
            <person name="Yan M."/>
            <person name="Wang P."/>
            <person name="Xu J."/>
            <person name="Bruns T."/>
            <person name="Baldrian P."/>
            <person name="Vilgalys R."/>
            <person name="Dunand C."/>
            <person name="Henrissat B."/>
            <person name="Grigoriev I.V."/>
            <person name="Hibbett D."/>
            <person name="Nagy L.G."/>
            <person name="Martin F.M."/>
        </authorList>
    </citation>
    <scope>NUCLEOTIDE SEQUENCE</scope>
    <source>
        <strain evidence="1">P2</strain>
    </source>
</reference>
<evidence type="ECO:0000313" key="2">
    <source>
        <dbReference type="Proteomes" id="UP000886501"/>
    </source>
</evidence>
<dbReference type="Proteomes" id="UP000886501">
    <property type="component" value="Unassembled WGS sequence"/>
</dbReference>
<name>A0ACB6ZC11_THEGA</name>
<protein>
    <submittedName>
        <fullName evidence="1">Uncharacterized protein</fullName>
    </submittedName>
</protein>
<dbReference type="EMBL" id="MU118045">
    <property type="protein sequence ID" value="KAF9646923.1"/>
    <property type="molecule type" value="Genomic_DNA"/>
</dbReference>
<sequence>MRGYAITLYPPWSVSSDPLLFRIFPPPTSLHSFSLSFVLLSGICTLFECTDTPHWIVETPTTDGPTNYIICIYTKDMWA</sequence>
<reference evidence="1" key="1">
    <citation type="submission" date="2019-10" db="EMBL/GenBank/DDBJ databases">
        <authorList>
            <consortium name="DOE Joint Genome Institute"/>
            <person name="Kuo A."/>
            <person name="Miyauchi S."/>
            <person name="Kiss E."/>
            <person name="Drula E."/>
            <person name="Kohler A."/>
            <person name="Sanchez-Garcia M."/>
            <person name="Andreopoulos B."/>
            <person name="Barry K.W."/>
            <person name="Bonito G."/>
            <person name="Buee M."/>
            <person name="Carver A."/>
            <person name="Chen C."/>
            <person name="Cichocki N."/>
            <person name="Clum A."/>
            <person name="Culley D."/>
            <person name="Crous P.W."/>
            <person name="Fauchery L."/>
            <person name="Girlanda M."/>
            <person name="Hayes R."/>
            <person name="Keri Z."/>
            <person name="Labutti K."/>
            <person name="Lipzen A."/>
            <person name="Lombard V."/>
            <person name="Magnuson J."/>
            <person name="Maillard F."/>
            <person name="Morin E."/>
            <person name="Murat C."/>
            <person name="Nolan M."/>
            <person name="Ohm R."/>
            <person name="Pangilinan J."/>
            <person name="Pereira M."/>
            <person name="Perotto S."/>
            <person name="Peter M."/>
            <person name="Riley R."/>
            <person name="Sitrit Y."/>
            <person name="Stielow B."/>
            <person name="Szollosi G."/>
            <person name="Zifcakova L."/>
            <person name="Stursova M."/>
            <person name="Spatafora J.W."/>
            <person name="Tedersoo L."/>
            <person name="Vaario L.-M."/>
            <person name="Yamada A."/>
            <person name="Yan M."/>
            <person name="Wang P."/>
            <person name="Xu J."/>
            <person name="Bruns T."/>
            <person name="Baldrian P."/>
            <person name="Vilgalys R."/>
            <person name="Henrissat B."/>
            <person name="Grigoriev I.V."/>
            <person name="Hibbett D."/>
            <person name="Nagy L.G."/>
            <person name="Martin F.M."/>
        </authorList>
    </citation>
    <scope>NUCLEOTIDE SEQUENCE</scope>
    <source>
        <strain evidence="1">P2</strain>
    </source>
</reference>
<comment type="caution">
    <text evidence="1">The sequence shown here is derived from an EMBL/GenBank/DDBJ whole genome shotgun (WGS) entry which is preliminary data.</text>
</comment>